<keyword evidence="2" id="KW-1185">Reference proteome</keyword>
<gene>
    <name evidence="1" type="ORF">ACFYXQ_46070</name>
</gene>
<dbReference type="EMBL" id="JBIAQY010000038">
    <property type="protein sequence ID" value="MFF3575124.1"/>
    <property type="molecule type" value="Genomic_DNA"/>
</dbReference>
<organism evidence="1 2">
    <name type="scientific">Nocardia jiangxiensis</name>
    <dbReference type="NCBI Taxonomy" id="282685"/>
    <lineage>
        <taxon>Bacteria</taxon>
        <taxon>Bacillati</taxon>
        <taxon>Actinomycetota</taxon>
        <taxon>Actinomycetes</taxon>
        <taxon>Mycobacteriales</taxon>
        <taxon>Nocardiaceae</taxon>
        <taxon>Nocardia</taxon>
    </lineage>
</organism>
<protein>
    <submittedName>
        <fullName evidence="1">Uncharacterized protein</fullName>
    </submittedName>
</protein>
<sequence length="219" mass="23954">MAVKSKPSQQWTLDNGGSAWAYLVNRSQVSAPVILVADRDHDATCLDAFADTVNSPDYPLGTMLARRGKDIILVGYETDADWGTAVGTVRSAVMETKRRCPGEQRTVLGGAGWAGLLTRYVLAEREYAGFDHQVGVYFCLDSTKPTADEQNDLFDVGNMPMLPTSLKITTDGVPDLEELTAHDDPGLSMFDDALYASASPTDSSWMTEEQGRWLLDRLP</sequence>
<proteinExistence type="predicted"/>
<evidence type="ECO:0000313" key="1">
    <source>
        <dbReference type="EMBL" id="MFF3575124.1"/>
    </source>
</evidence>
<evidence type="ECO:0000313" key="2">
    <source>
        <dbReference type="Proteomes" id="UP001601992"/>
    </source>
</evidence>
<dbReference type="RefSeq" id="WP_387407097.1">
    <property type="nucleotide sequence ID" value="NZ_JBIAQY010000038.1"/>
</dbReference>
<dbReference type="Proteomes" id="UP001601992">
    <property type="component" value="Unassembled WGS sequence"/>
</dbReference>
<comment type="caution">
    <text evidence="1">The sequence shown here is derived from an EMBL/GenBank/DDBJ whole genome shotgun (WGS) entry which is preliminary data.</text>
</comment>
<reference evidence="1 2" key="1">
    <citation type="submission" date="2024-10" db="EMBL/GenBank/DDBJ databases">
        <title>The Natural Products Discovery Center: Release of the First 8490 Sequenced Strains for Exploring Actinobacteria Biosynthetic Diversity.</title>
        <authorList>
            <person name="Kalkreuter E."/>
            <person name="Kautsar S.A."/>
            <person name="Yang D."/>
            <person name="Bader C.D."/>
            <person name="Teijaro C.N."/>
            <person name="Fluegel L."/>
            <person name="Davis C.M."/>
            <person name="Simpson J.R."/>
            <person name="Lauterbach L."/>
            <person name="Steele A.D."/>
            <person name="Gui C."/>
            <person name="Meng S."/>
            <person name="Li G."/>
            <person name="Viehrig K."/>
            <person name="Ye F."/>
            <person name="Su P."/>
            <person name="Kiefer A.F."/>
            <person name="Nichols A."/>
            <person name="Cepeda A.J."/>
            <person name="Yan W."/>
            <person name="Fan B."/>
            <person name="Jiang Y."/>
            <person name="Adhikari A."/>
            <person name="Zheng C.-J."/>
            <person name="Schuster L."/>
            <person name="Cowan T.M."/>
            <person name="Smanski M.J."/>
            <person name="Chevrette M.G."/>
            <person name="De Carvalho L.P.S."/>
            <person name="Shen B."/>
        </authorList>
    </citation>
    <scope>NUCLEOTIDE SEQUENCE [LARGE SCALE GENOMIC DNA]</scope>
    <source>
        <strain evidence="1 2">NPDC002593</strain>
    </source>
</reference>
<name>A0ABW6SFX4_9NOCA</name>
<accession>A0ABW6SFX4</accession>